<dbReference type="AlphaFoldDB" id="A0A0L0QPC9"/>
<name>A0A0L0QPC9_VIRPA</name>
<proteinExistence type="predicted"/>
<protein>
    <recommendedName>
        <fullName evidence="3">YqzE family protein</fullName>
    </recommendedName>
</protein>
<accession>A0A0L0QPC9</accession>
<evidence type="ECO:0000313" key="1">
    <source>
        <dbReference type="EMBL" id="KNE20485.1"/>
    </source>
</evidence>
<dbReference type="GeneID" id="66870345"/>
<keyword evidence="2" id="KW-1185">Reference proteome</keyword>
<dbReference type="Pfam" id="PF14038">
    <property type="entry name" value="YqzE"/>
    <property type="match status" value="1"/>
</dbReference>
<gene>
    <name evidence="1" type="ORF">AFK71_19135</name>
</gene>
<dbReference type="EMBL" id="LGTO01000007">
    <property type="protein sequence ID" value="KNE20485.1"/>
    <property type="molecule type" value="Genomic_DNA"/>
</dbReference>
<evidence type="ECO:0008006" key="3">
    <source>
        <dbReference type="Google" id="ProtNLM"/>
    </source>
</evidence>
<dbReference type="InterPro" id="IPR025622">
    <property type="entry name" value="YqzE"/>
</dbReference>
<comment type="caution">
    <text evidence="1">The sequence shown here is derived from an EMBL/GenBank/DDBJ whole genome shotgun (WGS) entry which is preliminary data.</text>
</comment>
<dbReference type="Proteomes" id="UP000036780">
    <property type="component" value="Unassembled WGS sequence"/>
</dbReference>
<evidence type="ECO:0000313" key="2">
    <source>
        <dbReference type="Proteomes" id="UP000036780"/>
    </source>
</evidence>
<dbReference type="RefSeq" id="WP_050353060.1">
    <property type="nucleotide sequence ID" value="NZ_BOSN01000001.1"/>
</dbReference>
<sequence length="63" mass="7639">MSTRDYLQFITEQFVTYLNMPADEKRRRKEAKKRSKWSSTNKWFGTLPLALRIMRQQSNKQAK</sequence>
<organism evidence="1 2">
    <name type="scientific">Virgibacillus pantothenticus</name>
    <dbReference type="NCBI Taxonomy" id="1473"/>
    <lineage>
        <taxon>Bacteria</taxon>
        <taxon>Bacillati</taxon>
        <taxon>Bacillota</taxon>
        <taxon>Bacilli</taxon>
        <taxon>Bacillales</taxon>
        <taxon>Bacillaceae</taxon>
        <taxon>Virgibacillus</taxon>
    </lineage>
</organism>
<reference evidence="2" key="1">
    <citation type="submission" date="2015-07" db="EMBL/GenBank/DDBJ databases">
        <title>Fjat-10053 dsm26.</title>
        <authorList>
            <person name="Liu B."/>
            <person name="Wang J."/>
            <person name="Zhu Y."/>
            <person name="Liu G."/>
            <person name="Chen Q."/>
            <person name="Chen Z."/>
            <person name="Lan J."/>
            <person name="Che J."/>
            <person name="Ge C."/>
            <person name="Shi H."/>
            <person name="Pan Z."/>
            <person name="Liu X."/>
        </authorList>
    </citation>
    <scope>NUCLEOTIDE SEQUENCE [LARGE SCALE GENOMIC DNA]</scope>
    <source>
        <strain evidence="2">DSM 26</strain>
    </source>
</reference>
<dbReference type="PATRIC" id="fig|1473.5.peg.2571"/>